<dbReference type="InterPro" id="IPR011990">
    <property type="entry name" value="TPR-like_helical_dom_sf"/>
</dbReference>
<sequence>MSPSESKTMEVDDQHPVDQSQDNNEEDISDLQSLFDRAEVLISPSARTAGSSDAYPEKVLRKILEDDGQNRVGAAALALKERVIYLLVRLLCTKSDSSTASSVVRLLTGGDPSTDALLAAMNRARAAKVIRASLDAIADAAPNDSGLYISVCRSIISWCVENKRSFLRQRVESKLAGILFATGDYENALDLIGKLLEELKRLDDKALLVEAHLVESRVLHALRNIGKSKSSLTSSRAAANAIYVAPSLQASIDSMSGILHTEEGDYNTAHSYFLEAFEQLDALGDREKCIPCLKYMMLCKILYSLGKALKLSAAGGVAAKATTGTTGDTTLDLSGMISARQAVKYGGTDVDAMVDVAKAASRRSLREFELSISKFSEQLSDDLLIRHHLGVLREQLLESNLIRIIEPYSCVEIDYVSGLIEMPVRVVEKKLSQMILDGKFMGILDQGRGQLIVYEEGEPDAAMGKGLEVISNMDKVVTSLFARSRALRSTG</sequence>
<dbReference type="EMBL" id="HBFR01042233">
    <property type="protein sequence ID" value="CAD8903661.1"/>
    <property type="molecule type" value="Transcribed_RNA"/>
</dbReference>
<gene>
    <name evidence="5" type="ORF">CHYS00102_LOCUS30881</name>
</gene>
<protein>
    <recommendedName>
        <fullName evidence="4">PCI domain-containing protein</fullName>
    </recommendedName>
</protein>
<dbReference type="Pfam" id="PF18055">
    <property type="entry name" value="RPN6_N"/>
    <property type="match status" value="1"/>
</dbReference>
<evidence type="ECO:0000313" key="5">
    <source>
        <dbReference type="EMBL" id="CAD8903661.1"/>
    </source>
</evidence>
<feature type="compositionally biased region" description="Basic and acidic residues" evidence="3">
    <location>
        <begin position="7"/>
        <end position="16"/>
    </location>
</feature>
<dbReference type="Gene3D" id="1.25.40.570">
    <property type="match status" value="1"/>
</dbReference>
<feature type="domain" description="PCI" evidence="4">
    <location>
        <begin position="269"/>
        <end position="458"/>
    </location>
</feature>
<dbReference type="InterPro" id="IPR036390">
    <property type="entry name" value="WH_DNA-bd_sf"/>
</dbReference>
<dbReference type="SUPFAM" id="SSF48452">
    <property type="entry name" value="TPR-like"/>
    <property type="match status" value="1"/>
</dbReference>
<dbReference type="PANTHER" id="PTHR10678">
    <property type="entry name" value="26S PROTEASOME NON-ATPASE REGULATORY SUBUNIT 11/COP9 SIGNALOSOME COMPLEX SUBUNIT 2"/>
    <property type="match status" value="1"/>
</dbReference>
<dbReference type="InterPro" id="IPR000717">
    <property type="entry name" value="PCI_dom"/>
</dbReference>
<evidence type="ECO:0000256" key="3">
    <source>
        <dbReference type="SAM" id="MobiDB-lite"/>
    </source>
</evidence>
<accession>A0A7S1C045</accession>
<dbReference type="InterPro" id="IPR050871">
    <property type="entry name" value="26S_Proteasome/COP9_Components"/>
</dbReference>
<keyword evidence="2" id="KW-0647">Proteasome</keyword>
<dbReference type="PROSITE" id="PS50250">
    <property type="entry name" value="PCI"/>
    <property type="match status" value="1"/>
</dbReference>
<dbReference type="SMART" id="SM00753">
    <property type="entry name" value="PAM"/>
    <property type="match status" value="1"/>
</dbReference>
<dbReference type="SMART" id="SM00088">
    <property type="entry name" value="PINT"/>
    <property type="match status" value="1"/>
</dbReference>
<evidence type="ECO:0000259" key="4">
    <source>
        <dbReference type="PROSITE" id="PS50250"/>
    </source>
</evidence>
<evidence type="ECO:0000256" key="1">
    <source>
        <dbReference type="ARBA" id="ARBA00007454"/>
    </source>
</evidence>
<dbReference type="InterPro" id="IPR040773">
    <property type="entry name" value="Rpn6_N"/>
</dbReference>
<dbReference type="SUPFAM" id="SSF46785">
    <property type="entry name" value="Winged helix' DNA-binding domain"/>
    <property type="match status" value="1"/>
</dbReference>
<name>A0A7S1C045_9STRA</name>
<dbReference type="GO" id="GO:0000502">
    <property type="term" value="C:proteasome complex"/>
    <property type="evidence" value="ECO:0007669"/>
    <property type="project" value="UniProtKB-KW"/>
</dbReference>
<dbReference type="AlphaFoldDB" id="A0A7S1C045"/>
<proteinExistence type="inferred from homology"/>
<evidence type="ECO:0000256" key="2">
    <source>
        <dbReference type="ARBA" id="ARBA00022942"/>
    </source>
</evidence>
<organism evidence="5">
    <name type="scientific">Corethron hystrix</name>
    <dbReference type="NCBI Taxonomy" id="216773"/>
    <lineage>
        <taxon>Eukaryota</taxon>
        <taxon>Sar</taxon>
        <taxon>Stramenopiles</taxon>
        <taxon>Ochrophyta</taxon>
        <taxon>Bacillariophyta</taxon>
        <taxon>Coscinodiscophyceae</taxon>
        <taxon>Corethrophycidae</taxon>
        <taxon>Corethrales</taxon>
        <taxon>Corethraceae</taxon>
        <taxon>Corethron</taxon>
    </lineage>
</organism>
<reference evidence="5" key="1">
    <citation type="submission" date="2021-01" db="EMBL/GenBank/DDBJ databases">
        <authorList>
            <person name="Corre E."/>
            <person name="Pelletier E."/>
            <person name="Niang G."/>
            <person name="Scheremetjew M."/>
            <person name="Finn R."/>
            <person name="Kale V."/>
            <person name="Holt S."/>
            <person name="Cochrane G."/>
            <person name="Meng A."/>
            <person name="Brown T."/>
            <person name="Cohen L."/>
        </authorList>
    </citation>
    <scope>NUCLEOTIDE SEQUENCE</scope>
    <source>
        <strain evidence="5">308</strain>
    </source>
</reference>
<comment type="similarity">
    <text evidence="1">Belongs to the proteasome subunit S9 family.</text>
</comment>
<dbReference type="Pfam" id="PF01399">
    <property type="entry name" value="PCI"/>
    <property type="match status" value="1"/>
</dbReference>
<feature type="region of interest" description="Disordered" evidence="3">
    <location>
        <begin position="1"/>
        <end position="29"/>
    </location>
</feature>